<gene>
    <name evidence="9 11" type="primary">tatA</name>
    <name evidence="11" type="ORF">CA267_017435</name>
</gene>
<evidence type="ECO:0000256" key="7">
    <source>
        <dbReference type="ARBA" id="ARBA00023010"/>
    </source>
</evidence>
<dbReference type="Pfam" id="PF02416">
    <property type="entry name" value="TatA_B_E"/>
    <property type="match status" value="1"/>
</dbReference>
<keyword evidence="4 9" id="KW-0812">Transmembrane</keyword>
<evidence type="ECO:0000313" key="11">
    <source>
        <dbReference type="EMBL" id="QJR82404.1"/>
    </source>
</evidence>
<keyword evidence="3 9" id="KW-1003">Cell membrane</keyword>
<keyword evidence="12" id="KW-1185">Reference proteome</keyword>
<dbReference type="GO" id="GO:0033281">
    <property type="term" value="C:TAT protein transport complex"/>
    <property type="evidence" value="ECO:0007669"/>
    <property type="project" value="UniProtKB-UniRule"/>
</dbReference>
<reference evidence="11 12" key="2">
    <citation type="submission" date="2020-04" db="EMBL/GenBank/DDBJ databases">
        <title>Complete genome sequence of Alteromonas pelagimontana 5.12T.</title>
        <authorList>
            <person name="Sinha R.K."/>
            <person name="Krishnan K.P."/>
            <person name="Kurian J.P."/>
        </authorList>
    </citation>
    <scope>NUCLEOTIDE SEQUENCE [LARGE SCALE GENOMIC DNA]</scope>
    <source>
        <strain evidence="11 12">5.12</strain>
    </source>
</reference>
<dbReference type="EMBL" id="CP052766">
    <property type="protein sequence ID" value="QJR82404.1"/>
    <property type="molecule type" value="Genomic_DNA"/>
</dbReference>
<proteinExistence type="inferred from homology"/>
<dbReference type="GO" id="GO:0043953">
    <property type="term" value="P:protein transport by the Tat complex"/>
    <property type="evidence" value="ECO:0007669"/>
    <property type="project" value="UniProtKB-UniRule"/>
</dbReference>
<evidence type="ECO:0000256" key="6">
    <source>
        <dbReference type="ARBA" id="ARBA00022989"/>
    </source>
</evidence>
<protein>
    <recommendedName>
        <fullName evidence="9">Sec-independent protein translocase protein TatA</fullName>
    </recommendedName>
</protein>
<feature type="region of interest" description="Disordered" evidence="10">
    <location>
        <begin position="41"/>
        <end position="80"/>
    </location>
</feature>
<dbReference type="NCBIfam" id="TIGR01411">
    <property type="entry name" value="tatAE"/>
    <property type="match status" value="1"/>
</dbReference>
<dbReference type="PANTHER" id="PTHR42982:SF1">
    <property type="entry name" value="SEC-INDEPENDENT PROTEIN TRANSLOCASE PROTEIN TATA"/>
    <property type="match status" value="1"/>
</dbReference>
<reference evidence="12" key="1">
    <citation type="submission" date="2014-12" db="EMBL/GenBank/DDBJ databases">
        <title>Complete genome sequence of a multi-drug resistant Klebsiella pneumoniae.</title>
        <authorList>
            <person name="Hua X."/>
            <person name="Chen Q."/>
            <person name="Li X."/>
            <person name="Feng Y."/>
            <person name="Ruan Z."/>
            <person name="Yu Y."/>
        </authorList>
    </citation>
    <scope>NUCLEOTIDE SEQUENCE [LARGE SCALE GENOMIC DNA]</scope>
    <source>
        <strain evidence="12">5.12</strain>
    </source>
</reference>
<dbReference type="InterPro" id="IPR006312">
    <property type="entry name" value="TatA/E"/>
</dbReference>
<evidence type="ECO:0000256" key="4">
    <source>
        <dbReference type="ARBA" id="ARBA00022692"/>
    </source>
</evidence>
<sequence length="80" mass="8639">MGVNMWQILLVLAIFLLLFGRGKIPALMGDLASGIKNFKQGMREDEEETPKDTLANRSSTETSAVEPAATAAALSEKTSR</sequence>
<dbReference type="RefSeq" id="WP_075609611.1">
    <property type="nucleotide sequence ID" value="NZ_CP052766.1"/>
</dbReference>
<name>A0A6M4MGS6_9ALTE</name>
<comment type="similarity">
    <text evidence="9">Belongs to the TatA/E family.</text>
</comment>
<comment type="function">
    <text evidence="9">Part of the twin-arginine translocation (Tat) system that transports large folded proteins containing a characteristic twin-arginine motif in their signal peptide across membranes. TatA could form the protein-conducting channel of the Tat system.</text>
</comment>
<dbReference type="PANTHER" id="PTHR42982">
    <property type="entry name" value="SEC-INDEPENDENT PROTEIN TRANSLOCASE PROTEIN TATA"/>
    <property type="match status" value="1"/>
</dbReference>
<dbReference type="GO" id="GO:0008320">
    <property type="term" value="F:protein transmembrane transporter activity"/>
    <property type="evidence" value="ECO:0007669"/>
    <property type="project" value="UniProtKB-UniRule"/>
</dbReference>
<evidence type="ECO:0000256" key="3">
    <source>
        <dbReference type="ARBA" id="ARBA00022475"/>
    </source>
</evidence>
<evidence type="ECO:0000256" key="2">
    <source>
        <dbReference type="ARBA" id="ARBA00022448"/>
    </source>
</evidence>
<accession>A0A6M4MGS6</accession>
<evidence type="ECO:0000256" key="5">
    <source>
        <dbReference type="ARBA" id="ARBA00022927"/>
    </source>
</evidence>
<dbReference type="InterPro" id="IPR003369">
    <property type="entry name" value="TatA/B/E"/>
</dbReference>
<keyword evidence="8 9" id="KW-0472">Membrane</keyword>
<evidence type="ECO:0000313" key="12">
    <source>
        <dbReference type="Proteomes" id="UP000219285"/>
    </source>
</evidence>
<comment type="subunit">
    <text evidence="9">The Tat system comprises two distinct complexes: a TatABC complex, containing multiple copies of TatA, TatB and TatC subunits, and a separate TatA complex, containing only TatA subunits. Substrates initially bind to the TatABC complex, which probably triggers association of the separate TatA complex to form the active translocon.</text>
</comment>
<dbReference type="OrthoDB" id="7161179at2"/>
<comment type="subcellular location">
    <subcellularLocation>
        <location evidence="1 9">Cell membrane</location>
        <topology evidence="1 9">Single-pass membrane protein</topology>
    </subcellularLocation>
</comment>
<evidence type="ECO:0000256" key="1">
    <source>
        <dbReference type="ARBA" id="ARBA00004162"/>
    </source>
</evidence>
<dbReference type="Gene3D" id="1.20.5.3310">
    <property type="match status" value="1"/>
</dbReference>
<evidence type="ECO:0000256" key="9">
    <source>
        <dbReference type="HAMAP-Rule" id="MF_00236"/>
    </source>
</evidence>
<keyword evidence="5 9" id="KW-0653">Protein transport</keyword>
<evidence type="ECO:0000256" key="10">
    <source>
        <dbReference type="SAM" id="MobiDB-lite"/>
    </source>
</evidence>
<dbReference type="HAMAP" id="MF_00236">
    <property type="entry name" value="TatA_E"/>
    <property type="match status" value="1"/>
</dbReference>
<evidence type="ECO:0000256" key="8">
    <source>
        <dbReference type="ARBA" id="ARBA00023136"/>
    </source>
</evidence>
<feature type="compositionally biased region" description="Low complexity" evidence="10">
    <location>
        <begin position="58"/>
        <end position="80"/>
    </location>
</feature>
<organism evidence="11 12">
    <name type="scientific">Alteromonas pelagimontana</name>
    <dbReference type="NCBI Taxonomy" id="1858656"/>
    <lineage>
        <taxon>Bacteria</taxon>
        <taxon>Pseudomonadati</taxon>
        <taxon>Pseudomonadota</taxon>
        <taxon>Gammaproteobacteria</taxon>
        <taxon>Alteromonadales</taxon>
        <taxon>Alteromonadaceae</taxon>
        <taxon>Alteromonas/Salinimonas group</taxon>
        <taxon>Alteromonas</taxon>
    </lineage>
</organism>
<keyword evidence="7 9" id="KW-0811">Translocation</keyword>
<dbReference type="AlphaFoldDB" id="A0A6M4MGS6"/>
<keyword evidence="2 9" id="KW-0813">Transport</keyword>
<dbReference type="Proteomes" id="UP000219285">
    <property type="component" value="Chromosome"/>
</dbReference>
<keyword evidence="6 9" id="KW-1133">Transmembrane helix</keyword>
<dbReference type="KEGG" id="apel:CA267_017435"/>